<feature type="signal peptide" evidence="2">
    <location>
        <begin position="1"/>
        <end position="17"/>
    </location>
</feature>
<dbReference type="OrthoDB" id="78679at2759"/>
<keyword evidence="1" id="KW-1133">Transmembrane helix</keyword>
<gene>
    <name evidence="3" type="ORF">THRCLA_21419</name>
</gene>
<dbReference type="Proteomes" id="UP000243217">
    <property type="component" value="Unassembled WGS sequence"/>
</dbReference>
<evidence type="ECO:0000313" key="3">
    <source>
        <dbReference type="EMBL" id="OQS02425.1"/>
    </source>
</evidence>
<evidence type="ECO:0000313" key="4">
    <source>
        <dbReference type="Proteomes" id="UP000243217"/>
    </source>
</evidence>
<comment type="caution">
    <text evidence="3">The sequence shown here is derived from an EMBL/GenBank/DDBJ whole genome shotgun (WGS) entry which is preliminary data.</text>
</comment>
<protein>
    <submittedName>
        <fullName evidence="3">Uncharacterized protein</fullName>
    </submittedName>
</protein>
<keyword evidence="1" id="KW-0472">Membrane</keyword>
<evidence type="ECO:0000256" key="2">
    <source>
        <dbReference type="SAM" id="SignalP"/>
    </source>
</evidence>
<proteinExistence type="predicted"/>
<evidence type="ECO:0000256" key="1">
    <source>
        <dbReference type="SAM" id="Phobius"/>
    </source>
</evidence>
<name>A0A1V9ZWN4_9STRA</name>
<dbReference type="AlphaFoldDB" id="A0A1V9ZWN4"/>
<keyword evidence="4" id="KW-1185">Reference proteome</keyword>
<sequence length="90" mass="10177">MWHGRWALLVCVAAQKALDGLLQETKEEEVVKEEDVTMNIGSGVIFVAGMTMLGIIGYIVYRQHKRSVVREDDNQLMKSLLDSEMDYAAM</sequence>
<keyword evidence="1" id="KW-0812">Transmembrane</keyword>
<feature type="transmembrane region" description="Helical" evidence="1">
    <location>
        <begin position="43"/>
        <end position="61"/>
    </location>
</feature>
<accession>A0A1V9ZWN4</accession>
<keyword evidence="2" id="KW-0732">Signal</keyword>
<organism evidence="3 4">
    <name type="scientific">Thraustotheca clavata</name>
    <dbReference type="NCBI Taxonomy" id="74557"/>
    <lineage>
        <taxon>Eukaryota</taxon>
        <taxon>Sar</taxon>
        <taxon>Stramenopiles</taxon>
        <taxon>Oomycota</taxon>
        <taxon>Saprolegniomycetes</taxon>
        <taxon>Saprolegniales</taxon>
        <taxon>Achlyaceae</taxon>
        <taxon>Thraustotheca</taxon>
    </lineage>
</organism>
<feature type="chain" id="PRO_5012325468" evidence="2">
    <location>
        <begin position="18"/>
        <end position="90"/>
    </location>
</feature>
<dbReference type="EMBL" id="JNBS01001130">
    <property type="protein sequence ID" value="OQS02425.1"/>
    <property type="molecule type" value="Genomic_DNA"/>
</dbReference>
<reference evidence="3 4" key="1">
    <citation type="journal article" date="2014" name="Genome Biol. Evol.">
        <title>The secreted proteins of Achlya hypogyna and Thraustotheca clavata identify the ancestral oomycete secretome and reveal gene acquisitions by horizontal gene transfer.</title>
        <authorList>
            <person name="Misner I."/>
            <person name="Blouin N."/>
            <person name="Leonard G."/>
            <person name="Richards T.A."/>
            <person name="Lane C.E."/>
        </authorList>
    </citation>
    <scope>NUCLEOTIDE SEQUENCE [LARGE SCALE GENOMIC DNA]</scope>
    <source>
        <strain evidence="3 4">ATCC 34112</strain>
    </source>
</reference>